<dbReference type="PIRSF" id="PIRSF017082">
    <property type="entry name" value="YflP"/>
    <property type="match status" value="1"/>
</dbReference>
<dbReference type="EMBL" id="JAZHRV010000001">
    <property type="protein sequence ID" value="MEH2558627.1"/>
    <property type="molecule type" value="Genomic_DNA"/>
</dbReference>
<comment type="caution">
    <text evidence="2">The sequence shown here is derived from an EMBL/GenBank/DDBJ whole genome shotgun (WGS) entry which is preliminary data.</text>
</comment>
<comment type="similarity">
    <text evidence="1">Belongs to the UPF0065 (bug) family.</text>
</comment>
<accession>A0ABU8BJA2</accession>
<proteinExistence type="inferred from homology"/>
<dbReference type="PANTHER" id="PTHR42928">
    <property type="entry name" value="TRICARBOXYLATE-BINDING PROTEIN"/>
    <property type="match status" value="1"/>
</dbReference>
<name>A0ABU8BJA2_9BRAD</name>
<evidence type="ECO:0000313" key="2">
    <source>
        <dbReference type="EMBL" id="MEH2558627.1"/>
    </source>
</evidence>
<dbReference type="InterPro" id="IPR042100">
    <property type="entry name" value="Bug_dom1"/>
</dbReference>
<dbReference type="SUPFAM" id="SSF53850">
    <property type="entry name" value="Periplasmic binding protein-like II"/>
    <property type="match status" value="1"/>
</dbReference>
<dbReference type="Gene3D" id="3.40.190.150">
    <property type="entry name" value="Bordetella uptake gene, domain 1"/>
    <property type="match status" value="1"/>
</dbReference>
<organism evidence="2 3">
    <name type="scientific">Bradyrhizobium algeriense</name>
    <dbReference type="NCBI Taxonomy" id="634784"/>
    <lineage>
        <taxon>Bacteria</taxon>
        <taxon>Pseudomonadati</taxon>
        <taxon>Pseudomonadota</taxon>
        <taxon>Alphaproteobacteria</taxon>
        <taxon>Hyphomicrobiales</taxon>
        <taxon>Nitrobacteraceae</taxon>
        <taxon>Bradyrhizobium</taxon>
    </lineage>
</organism>
<dbReference type="RefSeq" id="WP_334485800.1">
    <property type="nucleotide sequence ID" value="NZ_JAZHRV010000001.1"/>
</dbReference>
<dbReference type="Proteomes" id="UP001364224">
    <property type="component" value="Unassembled WGS sequence"/>
</dbReference>
<gene>
    <name evidence="2" type="ORF">V1286_006156</name>
</gene>
<dbReference type="Gene3D" id="3.40.190.10">
    <property type="entry name" value="Periplasmic binding protein-like II"/>
    <property type="match status" value="1"/>
</dbReference>
<sequence>MWIWERLFLIALVAVLPDLALSQPLQRWPERTVRLISPSSPGGSPDIVARLFAEKLSVRWKVGVIVENRPGADGMIAIQAVLGATDGHTLLATHSGAVTVTPAIRKLPYNEEDLRPLSTAAIDFLAVAVPATSSVRSLADLIAAAREKPGALNWYAAPGGPVMVFGEFVRNNRLDMVFVPYKAGSEAVRDLSESRIQVSLVPLATALPLAQAGRLRLIAITNPEAAPIAPDVPTALGAGHPELALQGFLGFFAPKSMPDFVRQQISGEIQAVANDPEIHSRLGKVGMIARGSTPGYYAQYLDEQRRHWDRIARSQKIVPAD</sequence>
<protein>
    <submittedName>
        <fullName evidence="2">Tripartite-type tricarboxylate transporter receptor subunit TctC</fullName>
    </submittedName>
</protein>
<dbReference type="InterPro" id="IPR005064">
    <property type="entry name" value="BUG"/>
</dbReference>
<keyword evidence="2" id="KW-0675">Receptor</keyword>
<dbReference type="PANTHER" id="PTHR42928:SF5">
    <property type="entry name" value="BLR1237 PROTEIN"/>
    <property type="match status" value="1"/>
</dbReference>
<dbReference type="CDD" id="cd07012">
    <property type="entry name" value="PBP2_Bug_TTT"/>
    <property type="match status" value="1"/>
</dbReference>
<dbReference type="Pfam" id="PF03401">
    <property type="entry name" value="TctC"/>
    <property type="match status" value="1"/>
</dbReference>
<evidence type="ECO:0000313" key="3">
    <source>
        <dbReference type="Proteomes" id="UP001364224"/>
    </source>
</evidence>
<evidence type="ECO:0000256" key="1">
    <source>
        <dbReference type="ARBA" id="ARBA00006987"/>
    </source>
</evidence>
<reference evidence="2 3" key="1">
    <citation type="submission" date="2024-02" db="EMBL/GenBank/DDBJ databases">
        <title>Adaptive strategies in a cosmopolitan and abundant soil bacterium.</title>
        <authorList>
            <person name="Carini P."/>
        </authorList>
    </citation>
    <scope>NUCLEOTIDE SEQUENCE [LARGE SCALE GENOMIC DNA]</scope>
    <source>
        <strain evidence="2 3">AZCC 1608</strain>
    </source>
</reference>
<keyword evidence="3" id="KW-1185">Reference proteome</keyword>